<name>R8YF17_ACIPI</name>
<feature type="transmembrane region" description="Helical" evidence="6">
    <location>
        <begin position="108"/>
        <end position="125"/>
    </location>
</feature>
<dbReference type="GO" id="GO:0016020">
    <property type="term" value="C:membrane"/>
    <property type="evidence" value="ECO:0007669"/>
    <property type="project" value="UniProtKB-SubCell"/>
</dbReference>
<evidence type="ECO:0000256" key="5">
    <source>
        <dbReference type="ARBA" id="ARBA00023136"/>
    </source>
</evidence>
<evidence type="ECO:0000256" key="6">
    <source>
        <dbReference type="RuleBase" id="RU365102"/>
    </source>
</evidence>
<keyword evidence="4 6" id="KW-1133">Transmembrane helix</keyword>
<dbReference type="PATRIC" id="fig|1217691.3.peg.2966"/>
<feature type="transmembrane region" description="Helical" evidence="6">
    <location>
        <begin position="45"/>
        <end position="65"/>
    </location>
</feature>
<evidence type="ECO:0000256" key="3">
    <source>
        <dbReference type="ARBA" id="ARBA00022692"/>
    </source>
</evidence>
<feature type="transmembrane region" description="Helical" evidence="6">
    <location>
        <begin position="178"/>
        <end position="200"/>
    </location>
</feature>
<comment type="caution">
    <text evidence="7">The sequence shown here is derived from an EMBL/GenBank/DDBJ whole genome shotgun (WGS) entry which is preliminary data.</text>
</comment>
<organism evidence="7 8">
    <name type="scientific">Acinetobacter pittii ANC 4050</name>
    <dbReference type="NCBI Taxonomy" id="1217691"/>
    <lineage>
        <taxon>Bacteria</taxon>
        <taxon>Pseudomonadati</taxon>
        <taxon>Pseudomonadota</taxon>
        <taxon>Gammaproteobacteria</taxon>
        <taxon>Moraxellales</taxon>
        <taxon>Moraxellaceae</taxon>
        <taxon>Acinetobacter</taxon>
        <taxon>Acinetobacter calcoaceticus/baumannii complex</taxon>
    </lineage>
</organism>
<feature type="transmembrane region" description="Helical" evidence="6">
    <location>
        <begin position="77"/>
        <end position="96"/>
    </location>
</feature>
<evidence type="ECO:0000313" key="7">
    <source>
        <dbReference type="EMBL" id="EOQ66032.1"/>
    </source>
</evidence>
<dbReference type="EMBL" id="APQM01000011">
    <property type="protein sequence ID" value="EOQ66032.1"/>
    <property type="molecule type" value="Genomic_DNA"/>
</dbReference>
<dbReference type="HOGENOM" id="CLU_040186_2_1_6"/>
<evidence type="ECO:0000256" key="4">
    <source>
        <dbReference type="ARBA" id="ARBA00022989"/>
    </source>
</evidence>
<dbReference type="GO" id="GO:0046873">
    <property type="term" value="F:metal ion transmembrane transporter activity"/>
    <property type="evidence" value="ECO:0007669"/>
    <property type="project" value="InterPro"/>
</dbReference>
<keyword evidence="3 6" id="KW-0812">Transmembrane</keyword>
<comment type="subcellular location">
    <subcellularLocation>
        <location evidence="1 6">Membrane</location>
        <topology evidence="1 6">Multi-pass membrane protein</topology>
    </subcellularLocation>
</comment>
<proteinExistence type="inferred from homology"/>
<evidence type="ECO:0000313" key="8">
    <source>
        <dbReference type="Proteomes" id="UP000014024"/>
    </source>
</evidence>
<protein>
    <recommendedName>
        <fullName evidence="6">GDT1 family protein</fullName>
    </recommendedName>
</protein>
<feature type="transmembrane region" description="Helical" evidence="6">
    <location>
        <begin position="145"/>
        <end position="166"/>
    </location>
</feature>
<gene>
    <name evidence="7" type="ORF">F931_03022</name>
</gene>
<dbReference type="PANTHER" id="PTHR12608">
    <property type="entry name" value="TRANSMEMBRANE PROTEIN HTP-1 RELATED"/>
    <property type="match status" value="1"/>
</dbReference>
<comment type="similarity">
    <text evidence="2 6">Belongs to the GDT1 family.</text>
</comment>
<dbReference type="AlphaFoldDB" id="R8YF17"/>
<keyword evidence="5 6" id="KW-0472">Membrane</keyword>
<dbReference type="PANTHER" id="PTHR12608:SF1">
    <property type="entry name" value="TRANSMEMBRANE PROTEIN 165"/>
    <property type="match status" value="1"/>
</dbReference>
<accession>R8YF17</accession>
<reference evidence="7 8" key="1">
    <citation type="submission" date="2013-02" db="EMBL/GenBank/DDBJ databases">
        <title>The Genome Sequence of Acinetobacter sp. ANC 4050.</title>
        <authorList>
            <consortium name="The Broad Institute Genome Sequencing Platform"/>
            <consortium name="The Broad Institute Genome Sequencing Center for Infectious Disease"/>
            <person name="Cerqueira G."/>
            <person name="Feldgarden M."/>
            <person name="Courvalin P."/>
            <person name="Perichon B."/>
            <person name="Grillot-Courvalin C."/>
            <person name="Clermont D."/>
            <person name="Rocha E."/>
            <person name="Yoon E.-J."/>
            <person name="Nemec A."/>
            <person name="Walker B."/>
            <person name="Young S.K."/>
            <person name="Zeng Q."/>
            <person name="Gargeya S."/>
            <person name="Fitzgerald M."/>
            <person name="Haas B."/>
            <person name="Abouelleil A."/>
            <person name="Alvarado L."/>
            <person name="Arachchi H.M."/>
            <person name="Berlin A.M."/>
            <person name="Chapman S.B."/>
            <person name="Dewar J."/>
            <person name="Goldberg J."/>
            <person name="Griggs A."/>
            <person name="Gujja S."/>
            <person name="Hansen M."/>
            <person name="Howarth C."/>
            <person name="Imamovic A."/>
            <person name="Larimer J."/>
            <person name="McCowan C."/>
            <person name="Murphy C."/>
            <person name="Neiman D."/>
            <person name="Pearson M."/>
            <person name="Priest M."/>
            <person name="Roberts A."/>
            <person name="Saif S."/>
            <person name="Shea T."/>
            <person name="Sisk P."/>
            <person name="Sykes S."/>
            <person name="Wortman J."/>
            <person name="Nusbaum C."/>
            <person name="Birren B."/>
        </authorList>
    </citation>
    <scope>NUCLEOTIDE SEQUENCE [LARGE SCALE GENOMIC DNA]</scope>
    <source>
        <strain evidence="7 8">ANC 4050</strain>
    </source>
</reference>
<evidence type="ECO:0000256" key="1">
    <source>
        <dbReference type="ARBA" id="ARBA00004141"/>
    </source>
</evidence>
<dbReference type="InterPro" id="IPR001727">
    <property type="entry name" value="GDT1-like"/>
</dbReference>
<dbReference type="Proteomes" id="UP000014024">
    <property type="component" value="Unassembled WGS sequence"/>
</dbReference>
<dbReference type="Pfam" id="PF01169">
    <property type="entry name" value="GDT1"/>
    <property type="match status" value="2"/>
</dbReference>
<sequence>MGIYASQRNDMQEFLISTSIVALAEMGDKTQLLALLLSARFRKPIPILIAILLATLINHGISAVLGQWITTVLSPEILVWVLAAGFIGMAFWMLIPDELDDETASINKWQKFGVFGATFILFFLAEIGDKTQIATVALAARYDSIFLVMLGTTLGMMIANAPAVFIGNKLAERLSISLIHKIGAVIFLIVGISTLVQHYFF</sequence>
<evidence type="ECO:0000256" key="2">
    <source>
        <dbReference type="ARBA" id="ARBA00009190"/>
    </source>
</evidence>